<dbReference type="CDD" id="cd04301">
    <property type="entry name" value="NAT_SF"/>
    <property type="match status" value="1"/>
</dbReference>
<sequence>MEIVRLAPKHLPAFLTLAAGEGWISDHWEFAFLLEAFPDGCFAGLRAGEPVAFITSVKYGTSGWIGNLLVRPDQRRQGFGRLLMERARAALAAAGAETVWLTASAAGKPLYETLGFTEIDRVGRWCGRGRGANFHLADESLSLAEMAAVDLAGWGDRRERLLATLRLRGALARGERGFLLAQQWPLGIQFGPWCGHDETEAALLFGRALVGIDTDTPVFLDVPERNEVASLLVRAADFTLRGWNSLMYAGQRPDYRPALVYALASTGGMG</sequence>
<feature type="domain" description="N-acetyltransferase" evidence="1">
    <location>
        <begin position="1"/>
        <end position="148"/>
    </location>
</feature>
<dbReference type="PROSITE" id="PS51186">
    <property type="entry name" value="GNAT"/>
    <property type="match status" value="1"/>
</dbReference>
<organism evidence="2 3">
    <name type="scientific">Geotalea uraniireducens</name>
    <dbReference type="NCBI Taxonomy" id="351604"/>
    <lineage>
        <taxon>Bacteria</taxon>
        <taxon>Pseudomonadati</taxon>
        <taxon>Thermodesulfobacteriota</taxon>
        <taxon>Desulfuromonadia</taxon>
        <taxon>Geobacterales</taxon>
        <taxon>Geobacteraceae</taxon>
        <taxon>Geotalea</taxon>
    </lineage>
</organism>
<evidence type="ECO:0000313" key="2">
    <source>
        <dbReference type="EMBL" id="BDV44213.1"/>
    </source>
</evidence>
<accession>A0ABN6VV30</accession>
<dbReference type="Gene3D" id="3.40.630.90">
    <property type="match status" value="1"/>
</dbReference>
<protein>
    <submittedName>
        <fullName evidence="2">N-acetyltransferase</fullName>
    </submittedName>
</protein>
<dbReference type="Proteomes" id="UP001317705">
    <property type="component" value="Chromosome"/>
</dbReference>
<gene>
    <name evidence="2" type="ORF">GURASL_31360</name>
</gene>
<dbReference type="InterPro" id="IPR000182">
    <property type="entry name" value="GNAT_dom"/>
</dbReference>
<dbReference type="EMBL" id="AP027151">
    <property type="protein sequence ID" value="BDV44213.1"/>
    <property type="molecule type" value="Genomic_DNA"/>
</dbReference>
<dbReference type="PANTHER" id="PTHR47237">
    <property type="entry name" value="SLL0310 PROTEIN"/>
    <property type="match status" value="1"/>
</dbReference>
<dbReference type="InterPro" id="IPR041496">
    <property type="entry name" value="YitH/HolE_GNAT"/>
</dbReference>
<dbReference type="SUPFAM" id="SSF55729">
    <property type="entry name" value="Acyl-CoA N-acyltransferases (Nat)"/>
    <property type="match status" value="1"/>
</dbReference>
<evidence type="ECO:0000259" key="1">
    <source>
        <dbReference type="PROSITE" id="PS51186"/>
    </source>
</evidence>
<keyword evidence="3" id="KW-1185">Reference proteome</keyword>
<dbReference type="Pfam" id="PF18014">
    <property type="entry name" value="Acetyltransf_18"/>
    <property type="match status" value="1"/>
</dbReference>
<dbReference type="PANTHER" id="PTHR47237:SF1">
    <property type="entry name" value="SLL0310 PROTEIN"/>
    <property type="match status" value="1"/>
</dbReference>
<evidence type="ECO:0000313" key="3">
    <source>
        <dbReference type="Proteomes" id="UP001317705"/>
    </source>
</evidence>
<dbReference type="RefSeq" id="WP_282000321.1">
    <property type="nucleotide sequence ID" value="NZ_AP027151.1"/>
</dbReference>
<dbReference type="Gene3D" id="3.40.630.30">
    <property type="match status" value="1"/>
</dbReference>
<dbReference type="InterPro" id="IPR016181">
    <property type="entry name" value="Acyl_CoA_acyltransferase"/>
</dbReference>
<name>A0ABN6VV30_9BACT</name>
<dbReference type="InterPro" id="IPR052729">
    <property type="entry name" value="Acyl/Acetyltrans_Enzymes"/>
</dbReference>
<proteinExistence type="predicted"/>
<reference evidence="2 3" key="1">
    <citation type="submission" date="2022-12" db="EMBL/GenBank/DDBJ databases">
        <title>Polyphasic characterization of Geotalea uranireducens NIT-SL11 newly isolated from a complex of sewage sludge and microbially reduced graphene oxide.</title>
        <authorList>
            <person name="Xie L."/>
            <person name="Yoshida N."/>
            <person name="Meng L."/>
        </authorList>
    </citation>
    <scope>NUCLEOTIDE SEQUENCE [LARGE SCALE GENOMIC DNA]</scope>
    <source>
        <strain evidence="2 3">NIT-SL11</strain>
    </source>
</reference>
<dbReference type="Pfam" id="PF00583">
    <property type="entry name" value="Acetyltransf_1"/>
    <property type="match status" value="1"/>
</dbReference>